<dbReference type="PANTHER" id="PTHR34220">
    <property type="entry name" value="SENSOR HISTIDINE KINASE YPDA"/>
    <property type="match status" value="1"/>
</dbReference>
<dbReference type="RefSeq" id="WP_077131576.1">
    <property type="nucleotide sequence ID" value="NZ_CP014263.1"/>
</dbReference>
<dbReference type="Proteomes" id="UP000187941">
    <property type="component" value="Chromosome"/>
</dbReference>
<sequence>MRLILVDFFFHDNKKVEDWISVGLVLQTIAIYYFLGYFVFPRYIYKYRFGVGLAWLFFVHTLIYETNYLLFWYLQQINDGPRIERDWKLFLDAGLLGFASNWLGALWSFMYSFPFALIILTVRVVNDIIRLRTDNLNLELAFLKAQVNPHFLFNTLNSVYGRVFDSDQQAADLVLRLSELMRYNLYEANVPRIDLEKELAYIQNYLSLERNRLLDEDVLIEYDQQGDPAPYTIAPLLLIAFVENAFKHGVKGAAEPAYVQVRAEIGSGVLLFEVENSLISRQIPESLIRNKGKKAGGVGLSNVRRRLDSLYAGRYELSLTPDSDSYTARLQIELQ</sequence>
<evidence type="ECO:0000259" key="2">
    <source>
        <dbReference type="Pfam" id="PF06580"/>
    </source>
</evidence>
<protein>
    <recommendedName>
        <fullName evidence="2">Signal transduction histidine kinase internal region domain-containing protein</fullName>
    </recommendedName>
</protein>
<feature type="transmembrane region" description="Helical" evidence="1">
    <location>
        <begin position="94"/>
        <end position="122"/>
    </location>
</feature>
<name>A0A1P9WXP5_9BACT</name>
<keyword evidence="1" id="KW-0812">Transmembrane</keyword>
<dbReference type="InterPro" id="IPR050640">
    <property type="entry name" value="Bact_2-comp_sensor_kinase"/>
</dbReference>
<evidence type="ECO:0000313" key="3">
    <source>
        <dbReference type="EMBL" id="AQG80154.1"/>
    </source>
</evidence>
<feature type="transmembrane region" description="Helical" evidence="1">
    <location>
        <begin position="20"/>
        <end position="40"/>
    </location>
</feature>
<feature type="domain" description="Signal transduction histidine kinase internal region" evidence="2">
    <location>
        <begin position="139"/>
        <end position="213"/>
    </location>
</feature>
<dbReference type="AlphaFoldDB" id="A0A1P9WXP5"/>
<keyword evidence="1" id="KW-0472">Membrane</keyword>
<dbReference type="EMBL" id="CP014263">
    <property type="protein sequence ID" value="AQG80154.1"/>
    <property type="molecule type" value="Genomic_DNA"/>
</dbReference>
<proteinExistence type="predicted"/>
<accession>A0A1P9WXP5</accession>
<evidence type="ECO:0000256" key="1">
    <source>
        <dbReference type="SAM" id="Phobius"/>
    </source>
</evidence>
<feature type="transmembrane region" description="Helical" evidence="1">
    <location>
        <begin position="52"/>
        <end position="74"/>
    </location>
</feature>
<dbReference type="Pfam" id="PF06580">
    <property type="entry name" value="His_kinase"/>
    <property type="match status" value="1"/>
</dbReference>
<gene>
    <name evidence="3" type="ORF">AWR27_12975</name>
</gene>
<keyword evidence="1" id="KW-1133">Transmembrane helix</keyword>
<dbReference type="GO" id="GO:0000155">
    <property type="term" value="F:phosphorelay sensor kinase activity"/>
    <property type="evidence" value="ECO:0007669"/>
    <property type="project" value="InterPro"/>
</dbReference>
<dbReference type="InterPro" id="IPR036890">
    <property type="entry name" value="HATPase_C_sf"/>
</dbReference>
<dbReference type="SUPFAM" id="SSF55874">
    <property type="entry name" value="ATPase domain of HSP90 chaperone/DNA topoisomerase II/histidine kinase"/>
    <property type="match status" value="1"/>
</dbReference>
<dbReference type="GO" id="GO:0016020">
    <property type="term" value="C:membrane"/>
    <property type="evidence" value="ECO:0007669"/>
    <property type="project" value="InterPro"/>
</dbReference>
<dbReference type="InterPro" id="IPR010559">
    <property type="entry name" value="Sig_transdc_His_kin_internal"/>
</dbReference>
<dbReference type="PANTHER" id="PTHR34220:SF7">
    <property type="entry name" value="SENSOR HISTIDINE KINASE YPDA"/>
    <property type="match status" value="1"/>
</dbReference>
<dbReference type="KEGG" id="smon:AWR27_12975"/>
<reference evidence="3 4" key="1">
    <citation type="submission" date="2016-01" db="EMBL/GenBank/DDBJ databases">
        <authorList>
            <person name="Oliw E.H."/>
        </authorList>
    </citation>
    <scope>NUCLEOTIDE SEQUENCE [LARGE SCALE GENOMIC DNA]</scope>
    <source>
        <strain evidence="3 4">DY10</strain>
    </source>
</reference>
<keyword evidence="4" id="KW-1185">Reference proteome</keyword>
<dbReference type="Gene3D" id="3.30.565.10">
    <property type="entry name" value="Histidine kinase-like ATPase, C-terminal domain"/>
    <property type="match status" value="1"/>
</dbReference>
<organism evidence="3 4">
    <name type="scientific">Spirosoma montaniterrae</name>
    <dbReference type="NCBI Taxonomy" id="1178516"/>
    <lineage>
        <taxon>Bacteria</taxon>
        <taxon>Pseudomonadati</taxon>
        <taxon>Bacteroidota</taxon>
        <taxon>Cytophagia</taxon>
        <taxon>Cytophagales</taxon>
        <taxon>Cytophagaceae</taxon>
        <taxon>Spirosoma</taxon>
    </lineage>
</organism>
<evidence type="ECO:0000313" key="4">
    <source>
        <dbReference type="Proteomes" id="UP000187941"/>
    </source>
</evidence>
<dbReference type="STRING" id="1178516.AWR27_12975"/>